<dbReference type="Proteomes" id="UP000030689">
    <property type="component" value="Unassembled WGS sequence"/>
</dbReference>
<evidence type="ECO:0008006" key="4">
    <source>
        <dbReference type="Google" id="ProtNLM"/>
    </source>
</evidence>
<accession>V4KC95</accession>
<dbReference type="Gramene" id="ESQ28729">
    <property type="protein sequence ID" value="ESQ28729"/>
    <property type="gene ID" value="EUTSA_v10019373mg"/>
</dbReference>
<protein>
    <recommendedName>
        <fullName evidence="4">Secreted protein</fullName>
    </recommendedName>
</protein>
<gene>
    <name evidence="2" type="ORF">EUTSA_v10019373mg</name>
</gene>
<evidence type="ECO:0000313" key="3">
    <source>
        <dbReference type="Proteomes" id="UP000030689"/>
    </source>
</evidence>
<evidence type="ECO:0000256" key="1">
    <source>
        <dbReference type="SAM" id="SignalP"/>
    </source>
</evidence>
<proteinExistence type="predicted"/>
<sequence>MSRRLPRILLLEKLFRLLFIFSRSYLQLRSVKLVSKSYAWQLLHVSSELLKLCLRFFEQGSEILNKDPKTYQKYIKLMFCMHMYKSYTCRQKCITF</sequence>
<dbReference type="EMBL" id="KI517953">
    <property type="protein sequence ID" value="ESQ28729.1"/>
    <property type="molecule type" value="Genomic_DNA"/>
</dbReference>
<keyword evidence="1" id="KW-0732">Signal</keyword>
<name>V4KC95_EUTSA</name>
<dbReference type="AlphaFoldDB" id="V4KC95"/>
<evidence type="ECO:0000313" key="2">
    <source>
        <dbReference type="EMBL" id="ESQ28729.1"/>
    </source>
</evidence>
<keyword evidence="3" id="KW-1185">Reference proteome</keyword>
<reference evidence="2 3" key="1">
    <citation type="journal article" date="2013" name="Front. Plant Sci.">
        <title>The Reference Genome of the Halophytic Plant Eutrema salsugineum.</title>
        <authorList>
            <person name="Yang R."/>
            <person name="Jarvis D.E."/>
            <person name="Chen H."/>
            <person name="Beilstein M.A."/>
            <person name="Grimwood J."/>
            <person name="Jenkins J."/>
            <person name="Shu S."/>
            <person name="Prochnik S."/>
            <person name="Xin M."/>
            <person name="Ma C."/>
            <person name="Schmutz J."/>
            <person name="Wing R.A."/>
            <person name="Mitchell-Olds T."/>
            <person name="Schumaker K.S."/>
            <person name="Wang X."/>
        </authorList>
    </citation>
    <scope>NUCLEOTIDE SEQUENCE [LARGE SCALE GENOMIC DNA]</scope>
</reference>
<dbReference type="KEGG" id="eus:EUTSA_v10019373mg"/>
<feature type="signal peptide" evidence="1">
    <location>
        <begin position="1"/>
        <end position="24"/>
    </location>
</feature>
<feature type="chain" id="PRO_5004720277" description="Secreted protein" evidence="1">
    <location>
        <begin position="25"/>
        <end position="96"/>
    </location>
</feature>
<organism evidence="2 3">
    <name type="scientific">Eutrema salsugineum</name>
    <name type="common">Saltwater cress</name>
    <name type="synonym">Sisymbrium salsugineum</name>
    <dbReference type="NCBI Taxonomy" id="72664"/>
    <lineage>
        <taxon>Eukaryota</taxon>
        <taxon>Viridiplantae</taxon>
        <taxon>Streptophyta</taxon>
        <taxon>Embryophyta</taxon>
        <taxon>Tracheophyta</taxon>
        <taxon>Spermatophyta</taxon>
        <taxon>Magnoliopsida</taxon>
        <taxon>eudicotyledons</taxon>
        <taxon>Gunneridae</taxon>
        <taxon>Pentapetalae</taxon>
        <taxon>rosids</taxon>
        <taxon>malvids</taxon>
        <taxon>Brassicales</taxon>
        <taxon>Brassicaceae</taxon>
        <taxon>Eutremeae</taxon>
        <taxon>Eutrema</taxon>
    </lineage>
</organism>